<protein>
    <submittedName>
        <fullName evidence="1">Tetracycline resistance element mobilization regulatory protein rteC</fullName>
    </submittedName>
</protein>
<gene>
    <name evidence="1" type="ORF">AQPE_4605</name>
</gene>
<dbReference type="RefSeq" id="WP_318348562.1">
    <property type="nucleotide sequence ID" value="NZ_AP018694.1"/>
</dbReference>
<accession>A0A5K7SFU1</accession>
<sequence length="279" mass="33436">METCCAIILDLENDLSRMKEVSENIPEQLEYAVGQCKVALDRMRKLVVSEGFPDQKSEIYFFKKIKPAVYSKLLYYRAVFEIESNRNEIDNDGLKRYFQQQMDKIKEYMDQHQVKVQYYKCGFKYLDEKYFIRENNEIPLEIRGDHHLLDEDFFTWHDHTFSMIRANEMLMDYIRKELEKLDDRDVEPAECYRSTMRWTVNKVDFAEILYAFQLSGAVNHGKITVKELAEGMGYIFNLDITKDLYTYYGEIKQRKIEKAKFLELLKKALKRRIDDDDSK</sequence>
<proteinExistence type="predicted"/>
<dbReference type="Proteomes" id="UP001193389">
    <property type="component" value="Chromosome"/>
</dbReference>
<reference evidence="1" key="1">
    <citation type="journal article" date="2020" name="Int. J. Syst. Evol. Microbiol.">
        <title>Aquipluma nitroreducens gen. nov. sp. nov., a novel facultatively anaerobic bacterium isolated from a freshwater lake.</title>
        <authorList>
            <person name="Watanabe M."/>
            <person name="Kojima H."/>
            <person name="Fukui M."/>
        </authorList>
    </citation>
    <scope>NUCLEOTIDE SEQUENCE</scope>
    <source>
        <strain evidence="1">MeG22</strain>
    </source>
</reference>
<organism evidence="1 2">
    <name type="scientific">Aquipluma nitroreducens</name>
    <dbReference type="NCBI Taxonomy" id="2010828"/>
    <lineage>
        <taxon>Bacteria</taxon>
        <taxon>Pseudomonadati</taxon>
        <taxon>Bacteroidota</taxon>
        <taxon>Bacteroidia</taxon>
        <taxon>Marinilabiliales</taxon>
        <taxon>Prolixibacteraceae</taxon>
        <taxon>Aquipluma</taxon>
    </lineage>
</organism>
<dbReference type="KEGG" id="anf:AQPE_4605"/>
<dbReference type="EMBL" id="AP018694">
    <property type="protein sequence ID" value="BBE20413.1"/>
    <property type="molecule type" value="Genomic_DNA"/>
</dbReference>
<evidence type="ECO:0000313" key="1">
    <source>
        <dbReference type="EMBL" id="BBE20413.1"/>
    </source>
</evidence>
<dbReference type="InterPro" id="IPR018534">
    <property type="entry name" value="Tet_reg_excision_RteC"/>
</dbReference>
<keyword evidence="2" id="KW-1185">Reference proteome</keyword>
<dbReference type="Pfam" id="PF09357">
    <property type="entry name" value="RteC"/>
    <property type="match status" value="1"/>
</dbReference>
<dbReference type="AlphaFoldDB" id="A0A5K7SFU1"/>
<name>A0A5K7SFU1_9BACT</name>
<evidence type="ECO:0000313" key="2">
    <source>
        <dbReference type="Proteomes" id="UP001193389"/>
    </source>
</evidence>